<evidence type="ECO:0000313" key="1">
    <source>
        <dbReference type="EMBL" id="BAS88320.1"/>
    </source>
</evidence>
<dbReference type="Gramene" id="Os04t0269900-01">
    <property type="protein sequence ID" value="Os04t0269900-01"/>
    <property type="gene ID" value="Os04g0269900"/>
</dbReference>
<dbReference type="AlphaFoldDB" id="A0A0P0W7Z2"/>
<accession>A0A0P0W7Z2</accession>
<keyword evidence="2" id="KW-1185">Reference proteome</keyword>
<dbReference type="Proteomes" id="UP000059680">
    <property type="component" value="Chromosome 4"/>
</dbReference>
<proteinExistence type="predicted"/>
<reference evidence="2" key="1">
    <citation type="journal article" date="2005" name="Nature">
        <title>The map-based sequence of the rice genome.</title>
        <authorList>
            <consortium name="International rice genome sequencing project (IRGSP)"/>
            <person name="Matsumoto T."/>
            <person name="Wu J."/>
            <person name="Kanamori H."/>
            <person name="Katayose Y."/>
            <person name="Fujisawa M."/>
            <person name="Namiki N."/>
            <person name="Mizuno H."/>
            <person name="Yamamoto K."/>
            <person name="Antonio B.A."/>
            <person name="Baba T."/>
            <person name="Sakata K."/>
            <person name="Nagamura Y."/>
            <person name="Aoki H."/>
            <person name="Arikawa K."/>
            <person name="Arita K."/>
            <person name="Bito T."/>
            <person name="Chiden Y."/>
            <person name="Fujitsuka N."/>
            <person name="Fukunaka R."/>
            <person name="Hamada M."/>
            <person name="Harada C."/>
            <person name="Hayashi A."/>
            <person name="Hijishita S."/>
            <person name="Honda M."/>
            <person name="Hosokawa S."/>
            <person name="Ichikawa Y."/>
            <person name="Idonuma A."/>
            <person name="Iijima M."/>
            <person name="Ikeda M."/>
            <person name="Ikeno M."/>
            <person name="Ito K."/>
            <person name="Ito S."/>
            <person name="Ito T."/>
            <person name="Ito Y."/>
            <person name="Ito Y."/>
            <person name="Iwabuchi A."/>
            <person name="Kamiya K."/>
            <person name="Karasawa W."/>
            <person name="Kurita K."/>
            <person name="Katagiri S."/>
            <person name="Kikuta A."/>
            <person name="Kobayashi H."/>
            <person name="Kobayashi N."/>
            <person name="Machita K."/>
            <person name="Maehara T."/>
            <person name="Masukawa M."/>
            <person name="Mizubayashi T."/>
            <person name="Mukai Y."/>
            <person name="Nagasaki H."/>
            <person name="Nagata Y."/>
            <person name="Naito S."/>
            <person name="Nakashima M."/>
            <person name="Nakama Y."/>
            <person name="Nakamichi Y."/>
            <person name="Nakamura M."/>
            <person name="Meguro A."/>
            <person name="Negishi M."/>
            <person name="Ohta I."/>
            <person name="Ohta T."/>
            <person name="Okamoto M."/>
            <person name="Ono N."/>
            <person name="Saji S."/>
            <person name="Sakaguchi M."/>
            <person name="Sakai K."/>
            <person name="Shibata M."/>
            <person name="Shimokawa T."/>
            <person name="Song J."/>
            <person name="Takazaki Y."/>
            <person name="Terasawa K."/>
            <person name="Tsugane M."/>
            <person name="Tsuji K."/>
            <person name="Ueda S."/>
            <person name="Waki K."/>
            <person name="Yamagata H."/>
            <person name="Yamamoto M."/>
            <person name="Yamamoto S."/>
            <person name="Yamane H."/>
            <person name="Yoshiki S."/>
            <person name="Yoshihara R."/>
            <person name="Yukawa K."/>
            <person name="Zhong H."/>
            <person name="Yano M."/>
            <person name="Yuan Q."/>
            <person name="Ouyang S."/>
            <person name="Liu J."/>
            <person name="Jones K.M."/>
            <person name="Gansberger K."/>
            <person name="Moffat K."/>
            <person name="Hill J."/>
            <person name="Bera J."/>
            <person name="Fadrosh D."/>
            <person name="Jin S."/>
            <person name="Johri S."/>
            <person name="Kim M."/>
            <person name="Overton L."/>
            <person name="Reardon M."/>
            <person name="Tsitrin T."/>
            <person name="Vuong H."/>
            <person name="Weaver B."/>
            <person name="Ciecko A."/>
            <person name="Tallon L."/>
            <person name="Jackson J."/>
            <person name="Pai G."/>
            <person name="Aken S.V."/>
            <person name="Utterback T."/>
            <person name="Reidmuller S."/>
            <person name="Feldblyum T."/>
            <person name="Hsiao J."/>
            <person name="Zismann V."/>
            <person name="Iobst S."/>
            <person name="de Vazeille A.R."/>
            <person name="Buell C.R."/>
            <person name="Ying K."/>
            <person name="Li Y."/>
            <person name="Lu T."/>
            <person name="Huang Y."/>
            <person name="Zhao Q."/>
            <person name="Feng Q."/>
            <person name="Zhang L."/>
            <person name="Zhu J."/>
            <person name="Weng Q."/>
            <person name="Mu J."/>
            <person name="Lu Y."/>
            <person name="Fan D."/>
            <person name="Liu Y."/>
            <person name="Guan J."/>
            <person name="Zhang Y."/>
            <person name="Yu S."/>
            <person name="Liu X."/>
            <person name="Zhang Y."/>
            <person name="Hong G."/>
            <person name="Han B."/>
            <person name="Choisne N."/>
            <person name="Demange N."/>
            <person name="Orjeda G."/>
            <person name="Samain S."/>
            <person name="Cattolico L."/>
            <person name="Pelletier E."/>
            <person name="Couloux A."/>
            <person name="Segurens B."/>
            <person name="Wincker P."/>
            <person name="D'Hont A."/>
            <person name="Scarpelli C."/>
            <person name="Weissenbach J."/>
            <person name="Salanoubat M."/>
            <person name="Quetier F."/>
            <person name="Yu Y."/>
            <person name="Kim H.R."/>
            <person name="Rambo T."/>
            <person name="Currie J."/>
            <person name="Collura K."/>
            <person name="Luo M."/>
            <person name="Yang T."/>
            <person name="Ammiraju J.S.S."/>
            <person name="Engler F."/>
            <person name="Soderlund C."/>
            <person name="Wing R.A."/>
            <person name="Palmer L.E."/>
            <person name="de la Bastide M."/>
            <person name="Spiegel L."/>
            <person name="Nascimento L."/>
            <person name="Zutavern T."/>
            <person name="O'Shaughnessy A."/>
            <person name="Dike S."/>
            <person name="Dedhia N."/>
            <person name="Preston R."/>
            <person name="Balija V."/>
            <person name="McCombie W.R."/>
            <person name="Chow T."/>
            <person name="Chen H."/>
            <person name="Chung M."/>
            <person name="Chen C."/>
            <person name="Shaw J."/>
            <person name="Wu H."/>
            <person name="Hsiao K."/>
            <person name="Chao Y."/>
            <person name="Chu M."/>
            <person name="Cheng C."/>
            <person name="Hour A."/>
            <person name="Lee P."/>
            <person name="Lin S."/>
            <person name="Lin Y."/>
            <person name="Liou J."/>
            <person name="Liu S."/>
            <person name="Hsing Y."/>
            <person name="Raghuvanshi S."/>
            <person name="Mohanty A."/>
            <person name="Bharti A.K."/>
            <person name="Gaur A."/>
            <person name="Gupta V."/>
            <person name="Kumar D."/>
            <person name="Ravi V."/>
            <person name="Vij S."/>
            <person name="Kapur A."/>
            <person name="Khurana P."/>
            <person name="Khurana P."/>
            <person name="Khurana J.P."/>
            <person name="Tyagi A.K."/>
            <person name="Gaikwad K."/>
            <person name="Singh A."/>
            <person name="Dalal V."/>
            <person name="Srivastava S."/>
            <person name="Dixit A."/>
            <person name="Pal A.K."/>
            <person name="Ghazi I.A."/>
            <person name="Yadav M."/>
            <person name="Pandit A."/>
            <person name="Bhargava A."/>
            <person name="Sureshbabu K."/>
            <person name="Batra K."/>
            <person name="Sharma T.R."/>
            <person name="Mohapatra T."/>
            <person name="Singh N.K."/>
            <person name="Messing J."/>
            <person name="Nelson A.B."/>
            <person name="Fuks G."/>
            <person name="Kavchok S."/>
            <person name="Keizer G."/>
            <person name="Linton E."/>
            <person name="Llaca V."/>
            <person name="Song R."/>
            <person name="Tanyolac B."/>
            <person name="Young S."/>
            <person name="Ho-Il K."/>
            <person name="Hahn J.H."/>
            <person name="Sangsakoo G."/>
            <person name="Vanavichit A."/>
            <person name="de Mattos Luiz.A.T."/>
            <person name="Zimmer P.D."/>
            <person name="Malone G."/>
            <person name="Dellagostin O."/>
            <person name="de Oliveira A.C."/>
            <person name="Bevan M."/>
            <person name="Bancroft I."/>
            <person name="Minx P."/>
            <person name="Cordum H."/>
            <person name="Wilson R."/>
            <person name="Cheng Z."/>
            <person name="Jin W."/>
            <person name="Jiang J."/>
            <person name="Leong S.A."/>
            <person name="Iwama H."/>
            <person name="Gojobori T."/>
            <person name="Itoh T."/>
            <person name="Niimura Y."/>
            <person name="Fujii Y."/>
            <person name="Habara T."/>
            <person name="Sakai H."/>
            <person name="Sato Y."/>
            <person name="Wilson G."/>
            <person name="Kumar K."/>
            <person name="McCouch S."/>
            <person name="Juretic N."/>
            <person name="Hoen D."/>
            <person name="Wright S."/>
            <person name="Bruskiewich R."/>
            <person name="Bureau T."/>
            <person name="Miyao A."/>
            <person name="Hirochika H."/>
            <person name="Nishikawa T."/>
            <person name="Kadowaki K."/>
            <person name="Sugiura M."/>
            <person name="Burr B."/>
            <person name="Sasaki T."/>
        </authorList>
    </citation>
    <scope>NUCLEOTIDE SEQUENCE [LARGE SCALE GENOMIC DNA]</scope>
    <source>
        <strain evidence="2">cv. Nipponbare</strain>
    </source>
</reference>
<name>A0A0P0W7Z2_ORYSJ</name>
<organism evidence="1 2">
    <name type="scientific">Oryza sativa subsp. japonica</name>
    <name type="common">Rice</name>
    <dbReference type="NCBI Taxonomy" id="39947"/>
    <lineage>
        <taxon>Eukaryota</taxon>
        <taxon>Viridiplantae</taxon>
        <taxon>Streptophyta</taxon>
        <taxon>Embryophyta</taxon>
        <taxon>Tracheophyta</taxon>
        <taxon>Spermatophyta</taxon>
        <taxon>Magnoliopsida</taxon>
        <taxon>Liliopsida</taxon>
        <taxon>Poales</taxon>
        <taxon>Poaceae</taxon>
        <taxon>BOP clade</taxon>
        <taxon>Oryzoideae</taxon>
        <taxon>Oryzeae</taxon>
        <taxon>Oryzinae</taxon>
        <taxon>Oryza</taxon>
        <taxon>Oryza sativa</taxon>
    </lineage>
</organism>
<dbReference type="EMBL" id="AP014960">
    <property type="protein sequence ID" value="BAS88320.1"/>
    <property type="molecule type" value="Genomic_DNA"/>
</dbReference>
<evidence type="ECO:0000313" key="2">
    <source>
        <dbReference type="Proteomes" id="UP000059680"/>
    </source>
</evidence>
<reference evidence="1 2" key="3">
    <citation type="journal article" date="2013" name="Rice">
        <title>Improvement of the Oryza sativa Nipponbare reference genome using next generation sequence and optical map data.</title>
        <authorList>
            <person name="Kawahara Y."/>
            <person name="de la Bastide M."/>
            <person name="Hamilton J.P."/>
            <person name="Kanamori H."/>
            <person name="McCombie W.R."/>
            <person name="Ouyang S."/>
            <person name="Schwartz D.C."/>
            <person name="Tanaka T."/>
            <person name="Wu J."/>
            <person name="Zhou S."/>
            <person name="Childs K.L."/>
            <person name="Davidson R.M."/>
            <person name="Lin H."/>
            <person name="Quesada-Ocampo L."/>
            <person name="Vaillancourt B."/>
            <person name="Sakai H."/>
            <person name="Lee S.S."/>
            <person name="Kim J."/>
            <person name="Numa H."/>
            <person name="Itoh T."/>
            <person name="Buell C.R."/>
            <person name="Matsumoto T."/>
        </authorList>
    </citation>
    <scope>NUCLEOTIDE SEQUENCE [LARGE SCALE GENOMIC DNA]</scope>
    <source>
        <strain evidence="2">cv. Nipponbare</strain>
    </source>
</reference>
<feature type="non-terminal residue" evidence="1">
    <location>
        <position position="1"/>
    </location>
</feature>
<dbReference type="InParanoid" id="A0A0P0W7Z2"/>
<dbReference type="PaxDb" id="39947-A0A0P0W7Z2"/>
<gene>
    <name evidence="1" type="ordered locus">Os04g0269900</name>
    <name evidence="1" type="ORF">OSNPB_040269900</name>
</gene>
<reference evidence="1 2" key="2">
    <citation type="journal article" date="2013" name="Plant Cell Physiol.">
        <title>Rice Annotation Project Database (RAP-DB): an integrative and interactive database for rice genomics.</title>
        <authorList>
            <person name="Sakai H."/>
            <person name="Lee S.S."/>
            <person name="Tanaka T."/>
            <person name="Numa H."/>
            <person name="Kim J."/>
            <person name="Kawahara Y."/>
            <person name="Wakimoto H."/>
            <person name="Yang C.C."/>
            <person name="Iwamoto M."/>
            <person name="Abe T."/>
            <person name="Yamada Y."/>
            <person name="Muto A."/>
            <person name="Inokuchi H."/>
            <person name="Ikemura T."/>
            <person name="Matsumoto T."/>
            <person name="Sasaki T."/>
            <person name="Itoh T."/>
        </authorList>
    </citation>
    <scope>NUCLEOTIDE SEQUENCE [LARGE SCALE GENOMIC DNA]</scope>
    <source>
        <strain evidence="2">cv. Nipponbare</strain>
    </source>
</reference>
<protein>
    <submittedName>
        <fullName evidence="1">Os04g0269900 protein</fullName>
    </submittedName>
</protein>
<sequence>KQITALQSYRLKVVDHVSRPNTFILEMLIQNFLNDTIFHISITPTHLLLATVYA</sequence>